<organism evidence="8 9">
    <name type="scientific">Subtercola boreus</name>
    <dbReference type="NCBI Taxonomy" id="120213"/>
    <lineage>
        <taxon>Bacteria</taxon>
        <taxon>Bacillati</taxon>
        <taxon>Actinomycetota</taxon>
        <taxon>Actinomycetes</taxon>
        <taxon>Micrococcales</taxon>
        <taxon>Microbacteriaceae</taxon>
        <taxon>Subtercola</taxon>
    </lineage>
</organism>
<proteinExistence type="inferred from homology"/>
<dbReference type="InterPro" id="IPR039425">
    <property type="entry name" value="RNA_pol_sigma-70-like"/>
</dbReference>
<dbReference type="NCBIfam" id="TIGR02937">
    <property type="entry name" value="sigma70-ECF"/>
    <property type="match status" value="1"/>
</dbReference>
<evidence type="ECO:0000259" key="6">
    <source>
        <dbReference type="Pfam" id="PF04542"/>
    </source>
</evidence>
<name>A0A3E0VWT3_9MICO</name>
<evidence type="ECO:0000313" key="8">
    <source>
        <dbReference type="EMBL" id="RFA13939.1"/>
    </source>
</evidence>
<dbReference type="InterPro" id="IPR013249">
    <property type="entry name" value="RNA_pol_sigma70_r4_t2"/>
</dbReference>
<protein>
    <recommendedName>
        <fullName evidence="10">RNA polymerase subunit sigma-24</fullName>
    </recommendedName>
</protein>
<comment type="similarity">
    <text evidence="1">Belongs to the sigma-70 factor family. ECF subfamily.</text>
</comment>
<comment type="caution">
    <text evidence="8">The sequence shown here is derived from an EMBL/GenBank/DDBJ whole genome shotgun (WGS) entry which is preliminary data.</text>
</comment>
<dbReference type="Gene3D" id="1.10.1740.10">
    <property type="match status" value="1"/>
</dbReference>
<evidence type="ECO:0000256" key="1">
    <source>
        <dbReference type="ARBA" id="ARBA00010641"/>
    </source>
</evidence>
<dbReference type="GO" id="GO:0003677">
    <property type="term" value="F:DNA binding"/>
    <property type="evidence" value="ECO:0007669"/>
    <property type="project" value="UniProtKB-KW"/>
</dbReference>
<dbReference type="Pfam" id="PF04542">
    <property type="entry name" value="Sigma70_r2"/>
    <property type="match status" value="1"/>
</dbReference>
<dbReference type="PANTHER" id="PTHR43133">
    <property type="entry name" value="RNA POLYMERASE ECF-TYPE SIGMA FACTO"/>
    <property type="match status" value="1"/>
</dbReference>
<evidence type="ECO:0000259" key="7">
    <source>
        <dbReference type="Pfam" id="PF08281"/>
    </source>
</evidence>
<dbReference type="Gene3D" id="1.10.10.10">
    <property type="entry name" value="Winged helix-like DNA-binding domain superfamily/Winged helix DNA-binding domain"/>
    <property type="match status" value="1"/>
</dbReference>
<dbReference type="SUPFAM" id="SSF88659">
    <property type="entry name" value="Sigma3 and sigma4 domains of RNA polymerase sigma factors"/>
    <property type="match status" value="1"/>
</dbReference>
<dbReference type="InterPro" id="IPR007627">
    <property type="entry name" value="RNA_pol_sigma70_r2"/>
</dbReference>
<evidence type="ECO:0000256" key="2">
    <source>
        <dbReference type="ARBA" id="ARBA00023015"/>
    </source>
</evidence>
<feature type="domain" description="RNA polymerase sigma-70 region 2" evidence="6">
    <location>
        <begin position="27"/>
        <end position="90"/>
    </location>
</feature>
<evidence type="ECO:0000256" key="3">
    <source>
        <dbReference type="ARBA" id="ARBA00023082"/>
    </source>
</evidence>
<dbReference type="PANTHER" id="PTHR43133:SF8">
    <property type="entry name" value="RNA POLYMERASE SIGMA FACTOR HI_1459-RELATED"/>
    <property type="match status" value="1"/>
</dbReference>
<evidence type="ECO:0000256" key="4">
    <source>
        <dbReference type="ARBA" id="ARBA00023125"/>
    </source>
</evidence>
<keyword evidence="3" id="KW-0731">Sigma factor</keyword>
<dbReference type="InterPro" id="IPR014284">
    <property type="entry name" value="RNA_pol_sigma-70_dom"/>
</dbReference>
<keyword evidence="4" id="KW-0238">DNA-binding</keyword>
<evidence type="ECO:0000256" key="5">
    <source>
        <dbReference type="ARBA" id="ARBA00023163"/>
    </source>
</evidence>
<evidence type="ECO:0000313" key="9">
    <source>
        <dbReference type="Proteomes" id="UP000256541"/>
    </source>
</evidence>
<dbReference type="GO" id="GO:0016987">
    <property type="term" value="F:sigma factor activity"/>
    <property type="evidence" value="ECO:0007669"/>
    <property type="project" value="UniProtKB-KW"/>
</dbReference>
<dbReference type="InterPro" id="IPR013324">
    <property type="entry name" value="RNA_pol_sigma_r3/r4-like"/>
</dbReference>
<accession>A0A3E0VWT3</accession>
<dbReference type="InterPro" id="IPR036388">
    <property type="entry name" value="WH-like_DNA-bd_sf"/>
</dbReference>
<feature type="domain" description="RNA polymerase sigma factor 70 region 4 type 2" evidence="7">
    <location>
        <begin position="118"/>
        <end position="170"/>
    </location>
</feature>
<keyword evidence="2" id="KW-0805">Transcription regulation</keyword>
<gene>
    <name evidence="8" type="ORF">B7R22_09890</name>
</gene>
<dbReference type="InterPro" id="IPR013325">
    <property type="entry name" value="RNA_pol_sigma_r2"/>
</dbReference>
<sequence>MTGVDVSDGELLAGVVGNDRSALAALLARHARPVTRYAWALVGNAADVEEVVQDTFLTTWRRAETIALVDDSLLPWLLATCRYLALNVNRAHYRQSTEELPSDLLVTDDDGEARDRLRWVMQEIALLSPLDRSVTELCLIEGRSYAEASEHLGITVGAVRQRVSRSRSRLRKAVTENEA</sequence>
<reference evidence="8 9" key="1">
    <citation type="submission" date="2017-04" db="EMBL/GenBank/DDBJ databases">
        <title>Comparative genome analysis of Subtercola boreus.</title>
        <authorList>
            <person name="Cho Y.-J."/>
            <person name="Cho A."/>
            <person name="Kim O.-S."/>
            <person name="Lee J.-I."/>
        </authorList>
    </citation>
    <scope>NUCLEOTIDE SEQUENCE [LARGE SCALE GENOMIC DNA]</scope>
    <source>
        <strain evidence="8 9">P27479</strain>
    </source>
</reference>
<dbReference type="Proteomes" id="UP000256541">
    <property type="component" value="Unassembled WGS sequence"/>
</dbReference>
<dbReference type="AlphaFoldDB" id="A0A3E0VWT3"/>
<dbReference type="EMBL" id="NBXB01000029">
    <property type="protein sequence ID" value="RFA13939.1"/>
    <property type="molecule type" value="Genomic_DNA"/>
</dbReference>
<dbReference type="Pfam" id="PF08281">
    <property type="entry name" value="Sigma70_r4_2"/>
    <property type="match status" value="1"/>
</dbReference>
<dbReference type="OrthoDB" id="5243766at2"/>
<evidence type="ECO:0008006" key="10">
    <source>
        <dbReference type="Google" id="ProtNLM"/>
    </source>
</evidence>
<keyword evidence="5" id="KW-0804">Transcription</keyword>
<dbReference type="RefSeq" id="WP_116411600.1">
    <property type="nucleotide sequence ID" value="NZ_NBXB01000029.1"/>
</dbReference>
<dbReference type="SUPFAM" id="SSF88946">
    <property type="entry name" value="Sigma2 domain of RNA polymerase sigma factors"/>
    <property type="match status" value="1"/>
</dbReference>
<dbReference type="GO" id="GO:0006352">
    <property type="term" value="P:DNA-templated transcription initiation"/>
    <property type="evidence" value="ECO:0007669"/>
    <property type="project" value="InterPro"/>
</dbReference>